<keyword evidence="3" id="KW-1185">Reference proteome</keyword>
<dbReference type="OrthoDB" id="9772456at2"/>
<reference evidence="2 3" key="1">
    <citation type="submission" date="2012-01" db="EMBL/GenBank/DDBJ databases">
        <title>The Genome Sequence of Scardovia wiggsiae F0424.</title>
        <authorList>
            <consortium name="The Broad Institute Genome Sequencing Platform"/>
            <person name="Earl A."/>
            <person name="Ward D."/>
            <person name="Feldgarden M."/>
            <person name="Gevers D."/>
            <person name="Izard J."/>
            <person name="Ganesan A."/>
            <person name="Baranova O.V."/>
            <person name="Blanton J.M."/>
            <person name="Tanner A.C."/>
            <person name="Mathney J."/>
            <person name="Dewhirst F.E."/>
            <person name="Young S.K."/>
            <person name="Zeng Q."/>
            <person name="Gargeya S."/>
            <person name="Fitzgerald M."/>
            <person name="Haas B."/>
            <person name="Abouelleil A."/>
            <person name="Alvarado L."/>
            <person name="Arachchi H.M."/>
            <person name="Berlin A."/>
            <person name="Chapman S.B."/>
            <person name="Gearin G."/>
            <person name="Goldberg J."/>
            <person name="Griggs A."/>
            <person name="Gujja S."/>
            <person name="Hansen M."/>
            <person name="Heiman D."/>
            <person name="Howarth C."/>
            <person name="Larimer J."/>
            <person name="Lui A."/>
            <person name="MacDonald P.J.P."/>
            <person name="McCowen C."/>
            <person name="Montmayeur A."/>
            <person name="Murphy C."/>
            <person name="Neiman D."/>
            <person name="Pearson M."/>
            <person name="Priest M."/>
            <person name="Roberts A."/>
            <person name="Saif S."/>
            <person name="Shea T."/>
            <person name="Sisk P."/>
            <person name="Stolte C."/>
            <person name="Sykes S."/>
            <person name="Wortman J."/>
            <person name="Nusbaum C."/>
            <person name="Birren B."/>
        </authorList>
    </citation>
    <scope>NUCLEOTIDE SEQUENCE [LARGE SCALE GENOMIC DNA]</scope>
    <source>
        <strain evidence="2 3">F0424</strain>
    </source>
</reference>
<sequence>MELRIIAQRLHEAIVEAGEHALQVQISPRTFSTKESLQSGADQGSQLITASVDEDILTFMRHKVDSIGPFDGYWEEAGNDRHPGGHYWSIGKVDGAINFARDMAEWTLTLSLFEINDQGVAYPILGIVHAPALNITYLAARGEGAIRIRRTPSGIKRERIVPTTTAGLKGSVVSFGMSYFAHESRRAIETVAAIAGMPADIKRIGPTSLDLCKVADGTYDAYFEPSLHHWDIPAVSAGSVVVWESGARLRQWDDTEINWYANNNIVASNGLLTAELQPYLEV</sequence>
<dbReference type="GO" id="GO:0007165">
    <property type="term" value="P:signal transduction"/>
    <property type="evidence" value="ECO:0007669"/>
    <property type="project" value="TreeGrafter"/>
</dbReference>
<dbReference type="HOGENOM" id="CLU_044118_0_4_11"/>
<keyword evidence="1" id="KW-0479">Metal-binding</keyword>
<evidence type="ECO:0000313" key="3">
    <source>
        <dbReference type="Proteomes" id="UP000006415"/>
    </source>
</evidence>
<evidence type="ECO:0008006" key="4">
    <source>
        <dbReference type="Google" id="ProtNLM"/>
    </source>
</evidence>
<dbReference type="PRINTS" id="PR00377">
    <property type="entry name" value="IMPHPHTASES"/>
</dbReference>
<keyword evidence="1" id="KW-0460">Magnesium</keyword>
<dbReference type="GO" id="GO:0008934">
    <property type="term" value="F:inositol monophosphate 1-phosphatase activity"/>
    <property type="evidence" value="ECO:0007669"/>
    <property type="project" value="TreeGrafter"/>
</dbReference>
<evidence type="ECO:0000256" key="1">
    <source>
        <dbReference type="PIRSR" id="PIRSR600760-2"/>
    </source>
</evidence>
<accession>J0LL68</accession>
<comment type="cofactor">
    <cofactor evidence="1">
        <name>Mg(2+)</name>
        <dbReference type="ChEBI" id="CHEBI:18420"/>
    </cofactor>
</comment>
<dbReference type="EMBL" id="AGZS01000006">
    <property type="protein sequence ID" value="EJD64547.1"/>
    <property type="molecule type" value="Genomic_DNA"/>
</dbReference>
<feature type="binding site" evidence="1">
    <location>
        <position position="94"/>
    </location>
    <ligand>
        <name>Mg(2+)</name>
        <dbReference type="ChEBI" id="CHEBI:18420"/>
        <label>1</label>
        <note>catalytic</note>
    </ligand>
</feature>
<dbReference type="Gene3D" id="3.40.190.80">
    <property type="match status" value="1"/>
</dbReference>
<organism evidence="2 3">
    <name type="scientific">Scardovia wiggsiae F0424</name>
    <dbReference type="NCBI Taxonomy" id="857290"/>
    <lineage>
        <taxon>Bacteria</taxon>
        <taxon>Bacillati</taxon>
        <taxon>Actinomycetota</taxon>
        <taxon>Actinomycetes</taxon>
        <taxon>Bifidobacteriales</taxon>
        <taxon>Bifidobacteriaceae</taxon>
        <taxon>Scardovia</taxon>
    </lineage>
</organism>
<dbReference type="PANTHER" id="PTHR20854">
    <property type="entry name" value="INOSITOL MONOPHOSPHATASE"/>
    <property type="match status" value="1"/>
</dbReference>
<dbReference type="CDD" id="cd01637">
    <property type="entry name" value="IMPase_like"/>
    <property type="match status" value="1"/>
</dbReference>
<dbReference type="Gene3D" id="3.30.540.10">
    <property type="entry name" value="Fructose-1,6-Bisphosphatase, subunit A, domain 1"/>
    <property type="match status" value="1"/>
</dbReference>
<dbReference type="GO" id="GO:0006020">
    <property type="term" value="P:inositol metabolic process"/>
    <property type="evidence" value="ECO:0007669"/>
    <property type="project" value="TreeGrafter"/>
</dbReference>
<dbReference type="SUPFAM" id="SSF56655">
    <property type="entry name" value="Carbohydrate phosphatase"/>
    <property type="match status" value="1"/>
</dbReference>
<name>J0LL68_9BIFI</name>
<dbReference type="PANTHER" id="PTHR20854:SF4">
    <property type="entry name" value="INOSITOL-1-MONOPHOSPHATASE-RELATED"/>
    <property type="match status" value="1"/>
</dbReference>
<dbReference type="STRING" id="857290.HMPREF9156_01042"/>
<comment type="caution">
    <text evidence="2">The sequence shown here is derived from an EMBL/GenBank/DDBJ whole genome shotgun (WGS) entry which is preliminary data.</text>
</comment>
<dbReference type="eggNOG" id="COG0483">
    <property type="taxonomic scope" value="Bacteria"/>
</dbReference>
<evidence type="ECO:0000313" key="2">
    <source>
        <dbReference type="EMBL" id="EJD64547.1"/>
    </source>
</evidence>
<proteinExistence type="predicted"/>
<protein>
    <recommendedName>
        <fullName evidence="4">Inositol monophosphatase</fullName>
    </recommendedName>
</protein>
<dbReference type="RefSeq" id="WP_007148105.1">
    <property type="nucleotide sequence ID" value="NZ_AKCI01000001.1"/>
</dbReference>
<gene>
    <name evidence="2" type="ORF">HMPREF9156_01042</name>
</gene>
<dbReference type="GO" id="GO:0046872">
    <property type="term" value="F:metal ion binding"/>
    <property type="evidence" value="ECO:0007669"/>
    <property type="project" value="UniProtKB-KW"/>
</dbReference>
<feature type="binding site" evidence="1">
    <location>
        <position position="231"/>
    </location>
    <ligand>
        <name>Mg(2+)</name>
        <dbReference type="ChEBI" id="CHEBI:18420"/>
        <label>1</label>
        <note>catalytic</note>
    </ligand>
</feature>
<dbReference type="Proteomes" id="UP000006415">
    <property type="component" value="Unassembled WGS sequence"/>
</dbReference>
<dbReference type="InterPro" id="IPR000760">
    <property type="entry name" value="Inositol_monophosphatase-like"/>
</dbReference>
<dbReference type="Pfam" id="PF00459">
    <property type="entry name" value="Inositol_P"/>
    <property type="match status" value="1"/>
</dbReference>
<dbReference type="AlphaFoldDB" id="J0LL68"/>